<dbReference type="GO" id="GO:0000175">
    <property type="term" value="F:3'-5'-RNA exonuclease activity"/>
    <property type="evidence" value="ECO:0007669"/>
    <property type="project" value="TreeGrafter"/>
</dbReference>
<dbReference type="FunCoup" id="E0W0U0">
    <property type="interactions" value="99"/>
</dbReference>
<dbReference type="EMBL" id="DS235862">
    <property type="protein sequence ID" value="EEB19246.1"/>
    <property type="molecule type" value="Genomic_DNA"/>
</dbReference>
<gene>
    <name evidence="6" type="primary">8234765</name>
    <name evidence="5" type="ORF">Phum_PHUM563920</name>
</gene>
<dbReference type="PANTHER" id="PTHR12121:SF45">
    <property type="entry name" value="NOCTURNIN"/>
    <property type="match status" value="1"/>
</dbReference>
<dbReference type="VEuPathDB" id="VectorBase:PHUM563920"/>
<keyword evidence="7" id="KW-1185">Reference proteome</keyword>
<feature type="domain" description="Endonuclease/exonuclease/phosphatase" evidence="4">
    <location>
        <begin position="73"/>
        <end position="331"/>
    </location>
</feature>
<dbReference type="PANTHER" id="PTHR12121">
    <property type="entry name" value="CARBON CATABOLITE REPRESSOR PROTEIN 4"/>
    <property type="match status" value="1"/>
</dbReference>
<dbReference type="KEGG" id="phu:Phum_PHUM563920"/>
<name>E0W0U0_PEDHC</name>
<dbReference type="Proteomes" id="UP000009046">
    <property type="component" value="Unassembled WGS sequence"/>
</dbReference>
<organism>
    <name type="scientific">Pediculus humanus subsp. corporis</name>
    <name type="common">Body louse</name>
    <dbReference type="NCBI Taxonomy" id="121224"/>
    <lineage>
        <taxon>Eukaryota</taxon>
        <taxon>Metazoa</taxon>
        <taxon>Ecdysozoa</taxon>
        <taxon>Arthropoda</taxon>
        <taxon>Hexapoda</taxon>
        <taxon>Insecta</taxon>
        <taxon>Pterygota</taxon>
        <taxon>Neoptera</taxon>
        <taxon>Paraneoptera</taxon>
        <taxon>Psocodea</taxon>
        <taxon>Troctomorpha</taxon>
        <taxon>Phthiraptera</taxon>
        <taxon>Anoplura</taxon>
        <taxon>Pediculidae</taxon>
        <taxon>Pediculus</taxon>
    </lineage>
</organism>
<dbReference type="GeneID" id="8234765"/>
<dbReference type="EnsemblMetazoa" id="PHUM563920-RA">
    <property type="protein sequence ID" value="PHUM563920-PA"/>
    <property type="gene ID" value="PHUM563920"/>
</dbReference>
<dbReference type="InterPro" id="IPR005135">
    <property type="entry name" value="Endo/exonuclease/phosphatase"/>
</dbReference>
<dbReference type="EMBL" id="AAZO01006851">
    <property type="status" value="NOT_ANNOTATED_CDS"/>
    <property type="molecule type" value="Genomic_DNA"/>
</dbReference>
<dbReference type="eggNOG" id="KOG0620">
    <property type="taxonomic scope" value="Eukaryota"/>
</dbReference>
<evidence type="ECO:0000259" key="4">
    <source>
        <dbReference type="Pfam" id="PF03372"/>
    </source>
</evidence>
<reference evidence="5" key="1">
    <citation type="submission" date="2007-04" db="EMBL/GenBank/DDBJ databases">
        <title>Annotation of Pediculus humanus corporis strain USDA.</title>
        <authorList>
            <person name="Kirkness E."/>
            <person name="Hannick L."/>
            <person name="Hass B."/>
            <person name="Bruggner R."/>
            <person name="Lawson D."/>
            <person name="Bidwell S."/>
            <person name="Joardar V."/>
            <person name="Caler E."/>
            <person name="Walenz B."/>
            <person name="Inman J."/>
            <person name="Schobel S."/>
            <person name="Galinsky K."/>
            <person name="Amedeo P."/>
            <person name="Strausberg R."/>
        </authorList>
    </citation>
    <scope>NUCLEOTIDE SEQUENCE</scope>
    <source>
        <strain evidence="5">USDA</strain>
    </source>
</reference>
<dbReference type="SUPFAM" id="SSF56219">
    <property type="entry name" value="DNase I-like"/>
    <property type="match status" value="1"/>
</dbReference>
<evidence type="ECO:0000313" key="7">
    <source>
        <dbReference type="Proteomes" id="UP000009046"/>
    </source>
</evidence>
<dbReference type="InterPro" id="IPR036691">
    <property type="entry name" value="Endo/exonu/phosph_ase_sf"/>
</dbReference>
<comment type="similarity">
    <text evidence="1">Belongs to the CCR4/nocturin family.</text>
</comment>
<dbReference type="OrthoDB" id="276515at2759"/>
<accession>E0W0U0</accession>
<sequence>MGSFTSTAKIENSDTADEDICSTFEPTAQVQLLERCRKIIETSQRPPLLNRKFRELKIFSGNESTRKSFLRLLQWNILSQTLGVSNDNFVKTPPESLDWSLKRFYVLQEIIQNDPDVICLEEVDHFKFLESALKSIGYSGKFFPKPDSPCVYVEGNNGSDGAAMFYKTSKYEVIKWETRILEVWHVQSNQVGLSSILKDKESGIEFCVAVTHLKAKAGALLATLRDHQGRDLLTWLEKISGGRPIIIGGDFNAEPSEPVYRTMTDNRLDLKSAYSVNGREPPYTTWKGEICHTIDYVFHSKHFIPLRLLDFPTGKTIGPERIPSLSYPSDHFSLVVDFELNNVVAEDEKDKRSM</sequence>
<evidence type="ECO:0000256" key="1">
    <source>
        <dbReference type="ARBA" id="ARBA00010774"/>
    </source>
</evidence>
<reference evidence="6" key="3">
    <citation type="submission" date="2020-05" db="UniProtKB">
        <authorList>
            <consortium name="EnsemblMetazoa"/>
        </authorList>
    </citation>
    <scope>IDENTIFICATION</scope>
    <source>
        <strain evidence="6">USDA</strain>
    </source>
</reference>
<dbReference type="RefSeq" id="XP_002431984.1">
    <property type="nucleotide sequence ID" value="XM_002431939.1"/>
</dbReference>
<dbReference type="HOGENOM" id="CLU_016428_1_2_1"/>
<dbReference type="CTD" id="8234765"/>
<dbReference type="STRING" id="121224.E0W0U0"/>
<reference evidence="5" key="2">
    <citation type="submission" date="2007-04" db="EMBL/GenBank/DDBJ databases">
        <title>The genome of the human body louse.</title>
        <authorList>
            <consortium name="The Human Body Louse Genome Consortium"/>
            <person name="Kirkness E."/>
            <person name="Walenz B."/>
            <person name="Hass B."/>
            <person name="Bruggner R."/>
            <person name="Strausberg R."/>
        </authorList>
    </citation>
    <scope>NUCLEOTIDE SEQUENCE</scope>
    <source>
        <strain evidence="5">USDA</strain>
    </source>
</reference>
<dbReference type="Gene3D" id="3.60.10.10">
    <property type="entry name" value="Endonuclease/exonuclease/phosphatase"/>
    <property type="match status" value="1"/>
</dbReference>
<dbReference type="Pfam" id="PF03372">
    <property type="entry name" value="Exo_endo_phos"/>
    <property type="match status" value="1"/>
</dbReference>
<dbReference type="OMA" id="CALFFDR"/>
<protein>
    <recommendedName>
        <fullName evidence="3">Nocturnin</fullName>
    </recommendedName>
</protein>
<evidence type="ECO:0000256" key="2">
    <source>
        <dbReference type="ARBA" id="ARBA00022801"/>
    </source>
</evidence>
<keyword evidence="2" id="KW-0378">Hydrolase</keyword>
<dbReference type="AlphaFoldDB" id="E0W0U0"/>
<evidence type="ECO:0000313" key="6">
    <source>
        <dbReference type="EnsemblMetazoa" id="PHUM563920-PA"/>
    </source>
</evidence>
<proteinExistence type="inferred from homology"/>
<dbReference type="InterPro" id="IPR050410">
    <property type="entry name" value="CCR4/nocturin_mRNA_transcr"/>
</dbReference>
<evidence type="ECO:0000256" key="3">
    <source>
        <dbReference type="ARBA" id="ARBA00023807"/>
    </source>
</evidence>
<dbReference type="GO" id="GO:0006139">
    <property type="term" value="P:nucleobase-containing compound metabolic process"/>
    <property type="evidence" value="ECO:0007669"/>
    <property type="project" value="UniProtKB-ARBA"/>
</dbReference>
<evidence type="ECO:0000313" key="5">
    <source>
        <dbReference type="EMBL" id="EEB19246.1"/>
    </source>
</evidence>
<dbReference type="InParanoid" id="E0W0U0"/>